<dbReference type="RefSeq" id="WP_042839984.1">
    <property type="nucleotide sequence ID" value="NZ_CQEJ01000001.1"/>
</dbReference>
<evidence type="ECO:0000313" key="2">
    <source>
        <dbReference type="Proteomes" id="UP000041595"/>
    </source>
</evidence>
<name>A0A0T9SXX8_YERAL</name>
<reference evidence="1 2" key="1">
    <citation type="submission" date="2015-03" db="EMBL/GenBank/DDBJ databases">
        <authorList>
            <person name="Murphy D."/>
        </authorList>
    </citation>
    <scope>NUCLEOTIDE SEQUENCE [LARGE SCALE GENOMIC DNA]</scope>
    <source>
        <strain evidence="1 2">IP06005</strain>
    </source>
</reference>
<proteinExistence type="predicted"/>
<organism evidence="1 2">
    <name type="scientific">Yersinia aldovae</name>
    <dbReference type="NCBI Taxonomy" id="29483"/>
    <lineage>
        <taxon>Bacteria</taxon>
        <taxon>Pseudomonadati</taxon>
        <taxon>Pseudomonadota</taxon>
        <taxon>Gammaproteobacteria</taxon>
        <taxon>Enterobacterales</taxon>
        <taxon>Yersiniaceae</taxon>
        <taxon>Yersinia</taxon>
    </lineage>
</organism>
<gene>
    <name evidence="1" type="ORF">ERS137965_00177</name>
</gene>
<evidence type="ECO:0000313" key="1">
    <source>
        <dbReference type="EMBL" id="CNK47248.1"/>
    </source>
</evidence>
<sequence>MDNSQPIKQVENFIPFLNELITIIATPAENTQPQSQAIAFADLLVDISVMLHCHLSGGPVISALQIDELKADARKIIR</sequence>
<accession>A0A0T9SXX8</accession>
<dbReference type="EMBL" id="CQEJ01000001">
    <property type="protein sequence ID" value="CNK47248.1"/>
    <property type="molecule type" value="Genomic_DNA"/>
</dbReference>
<dbReference type="AlphaFoldDB" id="A0A0T9SXX8"/>
<dbReference type="Proteomes" id="UP000041595">
    <property type="component" value="Unassembled WGS sequence"/>
</dbReference>
<protein>
    <submittedName>
        <fullName evidence="1">Uncharacterized protein</fullName>
    </submittedName>
</protein>